<sequence length="144" mass="15979">MTTVILYDILHRLVNCLSINSLYSVLQFTSSDPLASVDKEKTDILMYCTGGIRCDIYSYILRLIYAGKQLADDKAAKLRGGSVVTPNQAKKIYLALKQKGLPVALVEYEGEGHGFRKAENIKFTLEQQMVFFARLVAGELQGGP</sequence>
<gene>
    <name evidence="2" type="ORF">FRX31_009929</name>
</gene>
<dbReference type="PANTHER" id="PTHR43056">
    <property type="entry name" value="PEPTIDASE S9 PROLYL OLIGOPEPTIDASE"/>
    <property type="match status" value="1"/>
</dbReference>
<dbReference type="InterPro" id="IPR029058">
    <property type="entry name" value="AB_hydrolase_fold"/>
</dbReference>
<dbReference type="GO" id="GO:0008236">
    <property type="term" value="F:serine-type peptidase activity"/>
    <property type="evidence" value="ECO:0007669"/>
    <property type="project" value="InterPro"/>
</dbReference>
<dbReference type="EMBL" id="JABWDY010010685">
    <property type="protein sequence ID" value="KAF5200485.1"/>
    <property type="molecule type" value="Genomic_DNA"/>
</dbReference>
<dbReference type="PANTHER" id="PTHR43056:SF5">
    <property type="entry name" value="PEPTIDASE S9 PROLYL OLIGOPEPTIDASE CATALYTIC DOMAIN-CONTAINING PROTEIN"/>
    <property type="match status" value="1"/>
</dbReference>
<keyword evidence="2" id="KW-0378">Hydrolase</keyword>
<accession>A0A7J6WVH0</accession>
<dbReference type="InterPro" id="IPR001375">
    <property type="entry name" value="Peptidase_S9_cat"/>
</dbReference>
<reference evidence="2 3" key="1">
    <citation type="submission" date="2020-06" db="EMBL/GenBank/DDBJ databases">
        <title>Transcriptomic and genomic resources for Thalictrum thalictroides and T. hernandezii: Facilitating candidate gene discovery in an emerging model plant lineage.</title>
        <authorList>
            <person name="Arias T."/>
            <person name="Riano-Pachon D.M."/>
            <person name="Di Stilio V.S."/>
        </authorList>
    </citation>
    <scope>NUCLEOTIDE SEQUENCE [LARGE SCALE GENOMIC DNA]</scope>
    <source>
        <strain evidence="3">cv. WT478/WT964</strain>
        <tissue evidence="2">Leaves</tissue>
    </source>
</reference>
<dbReference type="InterPro" id="IPR050585">
    <property type="entry name" value="Xaa-Pro_dipeptidyl-ppase/CocE"/>
</dbReference>
<dbReference type="Proteomes" id="UP000554482">
    <property type="component" value="Unassembled WGS sequence"/>
</dbReference>
<protein>
    <submittedName>
        <fullName evidence="2">Alpha/beta-Hydrolases superfamily protein</fullName>
    </submittedName>
</protein>
<dbReference type="GO" id="GO:0006508">
    <property type="term" value="P:proteolysis"/>
    <property type="evidence" value="ECO:0007669"/>
    <property type="project" value="InterPro"/>
</dbReference>
<dbReference type="Gene3D" id="3.40.50.1820">
    <property type="entry name" value="alpha/beta hydrolase"/>
    <property type="match status" value="1"/>
</dbReference>
<feature type="domain" description="Peptidase S9 prolyl oligopeptidase catalytic" evidence="1">
    <location>
        <begin position="84"/>
        <end position="136"/>
    </location>
</feature>
<evidence type="ECO:0000313" key="2">
    <source>
        <dbReference type="EMBL" id="KAF5200485.1"/>
    </source>
</evidence>
<evidence type="ECO:0000313" key="3">
    <source>
        <dbReference type="Proteomes" id="UP000554482"/>
    </source>
</evidence>
<name>A0A7J6WVH0_THATH</name>
<dbReference type="Pfam" id="PF00326">
    <property type="entry name" value="Peptidase_S9"/>
    <property type="match status" value="1"/>
</dbReference>
<dbReference type="AlphaFoldDB" id="A0A7J6WVH0"/>
<evidence type="ECO:0000259" key="1">
    <source>
        <dbReference type="Pfam" id="PF00326"/>
    </source>
</evidence>
<dbReference type="OrthoDB" id="416344at2759"/>
<proteinExistence type="predicted"/>
<organism evidence="2 3">
    <name type="scientific">Thalictrum thalictroides</name>
    <name type="common">Rue-anemone</name>
    <name type="synonym">Anemone thalictroides</name>
    <dbReference type="NCBI Taxonomy" id="46969"/>
    <lineage>
        <taxon>Eukaryota</taxon>
        <taxon>Viridiplantae</taxon>
        <taxon>Streptophyta</taxon>
        <taxon>Embryophyta</taxon>
        <taxon>Tracheophyta</taxon>
        <taxon>Spermatophyta</taxon>
        <taxon>Magnoliopsida</taxon>
        <taxon>Ranunculales</taxon>
        <taxon>Ranunculaceae</taxon>
        <taxon>Thalictroideae</taxon>
        <taxon>Thalictrum</taxon>
    </lineage>
</organism>
<comment type="caution">
    <text evidence="2">The sequence shown here is derived from an EMBL/GenBank/DDBJ whole genome shotgun (WGS) entry which is preliminary data.</text>
</comment>
<keyword evidence="3" id="KW-1185">Reference proteome</keyword>
<dbReference type="SUPFAM" id="SSF53474">
    <property type="entry name" value="alpha/beta-Hydrolases"/>
    <property type="match status" value="1"/>
</dbReference>